<organism evidence="1 2">
    <name type="scientific">Heracleum sosnowskyi</name>
    <dbReference type="NCBI Taxonomy" id="360622"/>
    <lineage>
        <taxon>Eukaryota</taxon>
        <taxon>Viridiplantae</taxon>
        <taxon>Streptophyta</taxon>
        <taxon>Embryophyta</taxon>
        <taxon>Tracheophyta</taxon>
        <taxon>Spermatophyta</taxon>
        <taxon>Magnoliopsida</taxon>
        <taxon>eudicotyledons</taxon>
        <taxon>Gunneridae</taxon>
        <taxon>Pentapetalae</taxon>
        <taxon>asterids</taxon>
        <taxon>campanulids</taxon>
        <taxon>Apiales</taxon>
        <taxon>Apiaceae</taxon>
        <taxon>Apioideae</taxon>
        <taxon>apioid superclade</taxon>
        <taxon>Tordylieae</taxon>
        <taxon>Tordyliinae</taxon>
        <taxon>Heracleum</taxon>
    </lineage>
</organism>
<gene>
    <name evidence="1" type="ORF">POM88_014764</name>
</gene>
<reference evidence="1" key="2">
    <citation type="submission" date="2023-05" db="EMBL/GenBank/DDBJ databases">
        <authorList>
            <person name="Schelkunov M.I."/>
        </authorList>
    </citation>
    <scope>NUCLEOTIDE SEQUENCE</scope>
    <source>
        <strain evidence="1">Hsosn_3</strain>
        <tissue evidence="1">Leaf</tissue>
    </source>
</reference>
<dbReference type="AlphaFoldDB" id="A0AAD8IJ95"/>
<evidence type="ECO:0000313" key="1">
    <source>
        <dbReference type="EMBL" id="KAK1386586.1"/>
    </source>
</evidence>
<sequence length="144" mass="16481">MVDVGILWTLPNDDFIKINVHGYYSEEPLPNGNHTGIGIVFRDDRGPIVQLETDHGRAYWGWKHFGIDGARPEHRYVIRQLNTRKEDKNTALDVTLINEESKMLTMYLAKHGAHTWTGMVIIKGVFDHVRELWFNDMGLGPVGP</sequence>
<evidence type="ECO:0000313" key="2">
    <source>
        <dbReference type="Proteomes" id="UP001237642"/>
    </source>
</evidence>
<proteinExistence type="predicted"/>
<dbReference type="EMBL" id="JAUIZM010000004">
    <property type="protein sequence ID" value="KAK1386586.1"/>
    <property type="molecule type" value="Genomic_DNA"/>
</dbReference>
<name>A0AAD8IJ95_9APIA</name>
<keyword evidence="2" id="KW-1185">Reference proteome</keyword>
<comment type="caution">
    <text evidence="1">The sequence shown here is derived from an EMBL/GenBank/DDBJ whole genome shotgun (WGS) entry which is preliminary data.</text>
</comment>
<accession>A0AAD8IJ95</accession>
<dbReference type="Proteomes" id="UP001237642">
    <property type="component" value="Unassembled WGS sequence"/>
</dbReference>
<protein>
    <submittedName>
        <fullName evidence="1">Uncharacterized protein</fullName>
    </submittedName>
</protein>
<reference evidence="1" key="1">
    <citation type="submission" date="2023-02" db="EMBL/GenBank/DDBJ databases">
        <title>Genome of toxic invasive species Heracleum sosnowskyi carries increased number of genes despite the absence of recent whole-genome duplications.</title>
        <authorList>
            <person name="Schelkunov M."/>
            <person name="Shtratnikova V."/>
            <person name="Makarenko M."/>
            <person name="Klepikova A."/>
            <person name="Omelchenko D."/>
            <person name="Novikova G."/>
            <person name="Obukhova E."/>
            <person name="Bogdanov V."/>
            <person name="Penin A."/>
            <person name="Logacheva M."/>
        </authorList>
    </citation>
    <scope>NUCLEOTIDE SEQUENCE</scope>
    <source>
        <strain evidence="1">Hsosn_3</strain>
        <tissue evidence="1">Leaf</tissue>
    </source>
</reference>